<evidence type="ECO:0000256" key="4">
    <source>
        <dbReference type="ARBA" id="ARBA00023163"/>
    </source>
</evidence>
<dbReference type="GO" id="GO:0003700">
    <property type="term" value="F:DNA-binding transcription factor activity"/>
    <property type="evidence" value="ECO:0007669"/>
    <property type="project" value="TreeGrafter"/>
</dbReference>
<dbReference type="InterPro" id="IPR046335">
    <property type="entry name" value="LacI/GalR-like_sensor"/>
</dbReference>
<accession>A0A0M2KIW9</accession>
<dbReference type="NCBIfam" id="NF008269">
    <property type="entry name" value="PRK11041.1"/>
    <property type="match status" value="1"/>
</dbReference>
<name>A0A0M2KIW9_9GAMM</name>
<dbReference type="SUPFAM" id="SSF47413">
    <property type="entry name" value="lambda repressor-like DNA-binding domains"/>
    <property type="match status" value="1"/>
</dbReference>
<dbReference type="AlphaFoldDB" id="A0A0M2KIW9"/>
<dbReference type="GO" id="GO:0000976">
    <property type="term" value="F:transcription cis-regulatory region binding"/>
    <property type="evidence" value="ECO:0007669"/>
    <property type="project" value="TreeGrafter"/>
</dbReference>
<sequence>MEQNQEASGATMRDVAKKAGVSTATVSRTLMNPDKVSAATRQKVEEAVIAVGYSPNGITRNARRTESRTILVIVPNICDPFFSEIIRGIEVVAADRGYLVLIGDCAHQTCHEQSFLNLIMTRQVDGMIMLGSQLPFESTPEERQNLPPMVMANEFAPELELPSVHIDNLTAAFEAVNHLLKLGHSRIACIAGPHDMPLCQYRLQGYIQALQRHGIVAEPRYIARVDFTFDAGATAMKQLMALPAPPDALFCHSDILALGAMAQAKNMGLRIPQDLSLIGFDDIELSRYSDPPLTTVIQPRFNIGREAMSLLLEQLQGKMVSNGSRLLDFELKIRGSTAPVLRPRR</sequence>
<feature type="domain" description="HTH lacI-type" evidence="5">
    <location>
        <begin position="10"/>
        <end position="64"/>
    </location>
</feature>
<evidence type="ECO:0000256" key="1">
    <source>
        <dbReference type="ARBA" id="ARBA00022491"/>
    </source>
</evidence>
<dbReference type="CDD" id="cd06284">
    <property type="entry name" value="PBP1_LacI-like"/>
    <property type="match status" value="1"/>
</dbReference>
<dbReference type="RefSeq" id="WP_016191262.1">
    <property type="nucleotide sequence ID" value="NZ_CP013970.1"/>
</dbReference>
<dbReference type="PROSITE" id="PS50932">
    <property type="entry name" value="HTH_LACI_2"/>
    <property type="match status" value="1"/>
</dbReference>
<keyword evidence="3 6" id="KW-0238">DNA-binding</keyword>
<dbReference type="PANTHER" id="PTHR30146">
    <property type="entry name" value="LACI-RELATED TRANSCRIPTIONAL REPRESSOR"/>
    <property type="match status" value="1"/>
</dbReference>
<reference evidence="7 8" key="1">
    <citation type="submission" date="2015-01" db="EMBL/GenBank/DDBJ databases">
        <title>Erwinia tracheiphila.</title>
        <authorList>
            <person name="Shapiro L.R."/>
        </authorList>
    </citation>
    <scope>NUCLEOTIDE SEQUENCE [LARGE SCALE GENOMIC DNA]</scope>
    <source>
        <strain evidence="7 8">BuffGH</strain>
    </source>
</reference>
<dbReference type="PANTHER" id="PTHR30146:SF151">
    <property type="entry name" value="HTH-TYPE TRANSCRIPTIONAL REPRESSOR CYTR"/>
    <property type="match status" value="1"/>
</dbReference>
<keyword evidence="8" id="KW-1185">Reference proteome</keyword>
<organism evidence="7 8">
    <name type="scientific">Erwinia tracheiphila</name>
    <dbReference type="NCBI Taxonomy" id="65700"/>
    <lineage>
        <taxon>Bacteria</taxon>
        <taxon>Pseudomonadati</taxon>
        <taxon>Pseudomonadota</taxon>
        <taxon>Gammaproteobacteria</taxon>
        <taxon>Enterobacterales</taxon>
        <taxon>Erwiniaceae</taxon>
        <taxon>Erwinia</taxon>
    </lineage>
</organism>
<dbReference type="InterPro" id="IPR000843">
    <property type="entry name" value="HTH_LacI"/>
</dbReference>
<evidence type="ECO:0000256" key="3">
    <source>
        <dbReference type="ARBA" id="ARBA00023125"/>
    </source>
</evidence>
<dbReference type="SUPFAM" id="SSF53822">
    <property type="entry name" value="Periplasmic binding protein-like I"/>
    <property type="match status" value="1"/>
</dbReference>
<dbReference type="Pfam" id="PF00356">
    <property type="entry name" value="LacI"/>
    <property type="match status" value="1"/>
</dbReference>
<dbReference type="Gene3D" id="3.40.50.2300">
    <property type="match status" value="2"/>
</dbReference>
<dbReference type="InterPro" id="IPR010982">
    <property type="entry name" value="Lambda_DNA-bd_dom_sf"/>
</dbReference>
<dbReference type="Pfam" id="PF13377">
    <property type="entry name" value="Peripla_BP_3"/>
    <property type="match status" value="1"/>
</dbReference>
<evidence type="ECO:0000313" key="6">
    <source>
        <dbReference type="EMBL" id="AXF78519.1"/>
    </source>
</evidence>
<gene>
    <name evidence="6" type="ORF">AV903_24985</name>
    <name evidence="7" type="ORF">SY86_18325</name>
</gene>
<dbReference type="STRING" id="65700.SY86_18325"/>
<evidence type="ECO:0000259" key="5">
    <source>
        <dbReference type="PROSITE" id="PS50932"/>
    </source>
</evidence>
<dbReference type="PATRIC" id="fig|65700.7.peg.4571"/>
<reference evidence="6 9" key="2">
    <citation type="submission" date="2016-01" db="EMBL/GenBank/DDBJ databases">
        <authorList>
            <person name="Oliw E.H."/>
        </authorList>
    </citation>
    <scope>NUCLEOTIDE SEQUENCE [LARGE SCALE GENOMIC DNA]</scope>
    <source>
        <strain evidence="6 9">MDcuke</strain>
    </source>
</reference>
<dbReference type="Gene3D" id="1.10.260.40">
    <property type="entry name" value="lambda repressor-like DNA-binding domains"/>
    <property type="match status" value="1"/>
</dbReference>
<dbReference type="EMBL" id="CP013970">
    <property type="protein sequence ID" value="AXF78519.1"/>
    <property type="molecule type" value="Genomic_DNA"/>
</dbReference>
<evidence type="ECO:0000313" key="8">
    <source>
        <dbReference type="Proteomes" id="UP000033924"/>
    </source>
</evidence>
<dbReference type="InterPro" id="IPR028082">
    <property type="entry name" value="Peripla_BP_I"/>
</dbReference>
<keyword evidence="4" id="KW-0804">Transcription</keyword>
<protein>
    <submittedName>
        <fullName evidence="6 7">Transcriptional regulator</fullName>
    </submittedName>
</protein>
<keyword evidence="2" id="KW-0805">Transcription regulation</keyword>
<evidence type="ECO:0000256" key="2">
    <source>
        <dbReference type="ARBA" id="ARBA00023015"/>
    </source>
</evidence>
<dbReference type="Proteomes" id="UP000264980">
    <property type="component" value="Chromosome"/>
</dbReference>
<dbReference type="EMBL" id="JXNU01000003">
    <property type="protein sequence ID" value="KKF36936.1"/>
    <property type="molecule type" value="Genomic_DNA"/>
</dbReference>
<proteinExistence type="predicted"/>
<dbReference type="Proteomes" id="UP000033924">
    <property type="component" value="Unassembled WGS sequence"/>
</dbReference>
<dbReference type="CDD" id="cd01392">
    <property type="entry name" value="HTH_LacI"/>
    <property type="match status" value="1"/>
</dbReference>
<dbReference type="SMART" id="SM00354">
    <property type="entry name" value="HTH_LACI"/>
    <property type="match status" value="1"/>
</dbReference>
<keyword evidence="1" id="KW-0678">Repressor</keyword>
<evidence type="ECO:0000313" key="7">
    <source>
        <dbReference type="EMBL" id="KKF36936.1"/>
    </source>
</evidence>
<evidence type="ECO:0000313" key="9">
    <source>
        <dbReference type="Proteomes" id="UP000264980"/>
    </source>
</evidence>